<dbReference type="GO" id="GO:0005737">
    <property type="term" value="C:cytoplasm"/>
    <property type="evidence" value="ECO:0007669"/>
    <property type="project" value="TreeGrafter"/>
</dbReference>
<dbReference type="InterPro" id="IPR057663">
    <property type="entry name" value="TACC3_Aurora-A_bind"/>
</dbReference>
<dbReference type="EMBL" id="JAFJMO010000007">
    <property type="protein sequence ID" value="KAJ8271649.1"/>
    <property type="molecule type" value="Genomic_DNA"/>
</dbReference>
<feature type="region of interest" description="Disordered" evidence="8">
    <location>
        <begin position="275"/>
        <end position="300"/>
    </location>
</feature>
<comment type="caution">
    <text evidence="10">The sequence shown here is derived from an EMBL/GenBank/DDBJ whole genome shotgun (WGS) entry which is preliminary data.</text>
</comment>
<keyword evidence="3" id="KW-0963">Cytoplasm</keyword>
<dbReference type="InterPro" id="IPR007707">
    <property type="entry name" value="TACC_C"/>
</dbReference>
<evidence type="ECO:0000313" key="10">
    <source>
        <dbReference type="EMBL" id="KAJ8271649.1"/>
    </source>
</evidence>
<dbReference type="Pfam" id="PF05010">
    <property type="entry name" value="TACC_C"/>
    <property type="match status" value="1"/>
</dbReference>
<keyword evidence="6" id="KW-0206">Cytoskeleton</keyword>
<evidence type="ECO:0000256" key="1">
    <source>
        <dbReference type="ARBA" id="ARBA00004245"/>
    </source>
</evidence>
<gene>
    <name evidence="10" type="ORF">COCON_G00105080</name>
</gene>
<reference evidence="10" key="1">
    <citation type="journal article" date="2023" name="Science">
        <title>Genome structures resolve the early diversification of teleost fishes.</title>
        <authorList>
            <person name="Parey E."/>
            <person name="Louis A."/>
            <person name="Montfort J."/>
            <person name="Bouchez O."/>
            <person name="Roques C."/>
            <person name="Iampietro C."/>
            <person name="Lluch J."/>
            <person name="Castinel A."/>
            <person name="Donnadieu C."/>
            <person name="Desvignes T."/>
            <person name="Floi Bucao C."/>
            <person name="Jouanno E."/>
            <person name="Wen M."/>
            <person name="Mejri S."/>
            <person name="Dirks R."/>
            <person name="Jansen H."/>
            <person name="Henkel C."/>
            <person name="Chen W.J."/>
            <person name="Zahm M."/>
            <person name="Cabau C."/>
            <person name="Klopp C."/>
            <person name="Thompson A.W."/>
            <person name="Robinson-Rechavi M."/>
            <person name="Braasch I."/>
            <person name="Lecointre G."/>
            <person name="Bobe J."/>
            <person name="Postlethwait J.H."/>
            <person name="Berthelot C."/>
            <person name="Roest Crollius H."/>
            <person name="Guiguen Y."/>
        </authorList>
    </citation>
    <scope>NUCLEOTIDE SEQUENCE</scope>
    <source>
        <strain evidence="10">Concon-B</strain>
    </source>
</reference>
<name>A0A9Q1HZD9_CONCO</name>
<comment type="similarity">
    <text evidence="2">Belongs to the TACC family.</text>
</comment>
<dbReference type="Proteomes" id="UP001152803">
    <property type="component" value="Unassembled WGS sequence"/>
</dbReference>
<dbReference type="OrthoDB" id="10255048at2759"/>
<dbReference type="FunFam" id="1.20.5.1700:FF:000001">
    <property type="entry name" value="Transforming acidic coiled-coil-containing protein 1 isoform 2"/>
    <property type="match status" value="1"/>
</dbReference>
<dbReference type="GO" id="GO:0005856">
    <property type="term" value="C:cytoskeleton"/>
    <property type="evidence" value="ECO:0007669"/>
    <property type="project" value="UniProtKB-SubCell"/>
</dbReference>
<keyword evidence="4" id="KW-0597">Phosphoprotein</keyword>
<feature type="coiled-coil region" evidence="7">
    <location>
        <begin position="707"/>
        <end position="794"/>
    </location>
</feature>
<feature type="domain" description="Transforming acidic coiled-coil-containing protein C-terminal" evidence="9">
    <location>
        <begin position="641"/>
        <end position="838"/>
    </location>
</feature>
<keyword evidence="5 7" id="KW-0175">Coiled coil</keyword>
<evidence type="ECO:0000256" key="3">
    <source>
        <dbReference type="ARBA" id="ARBA00022490"/>
    </source>
</evidence>
<dbReference type="GO" id="GO:0021987">
    <property type="term" value="P:cerebral cortex development"/>
    <property type="evidence" value="ECO:0007669"/>
    <property type="project" value="TreeGrafter"/>
</dbReference>
<protein>
    <recommendedName>
        <fullName evidence="9">Transforming acidic coiled-coil-containing protein C-terminal domain-containing protein</fullName>
    </recommendedName>
</protein>
<evidence type="ECO:0000256" key="2">
    <source>
        <dbReference type="ARBA" id="ARBA00009423"/>
    </source>
</evidence>
<evidence type="ECO:0000256" key="8">
    <source>
        <dbReference type="SAM" id="MobiDB-lite"/>
    </source>
</evidence>
<dbReference type="GO" id="GO:0007052">
    <property type="term" value="P:mitotic spindle organization"/>
    <property type="evidence" value="ECO:0007669"/>
    <property type="project" value="InterPro"/>
</dbReference>
<dbReference type="Gene3D" id="1.20.5.1700">
    <property type="match status" value="1"/>
</dbReference>
<dbReference type="GO" id="GO:0007097">
    <property type="term" value="P:nuclear migration"/>
    <property type="evidence" value="ECO:0007669"/>
    <property type="project" value="TreeGrafter"/>
</dbReference>
<evidence type="ECO:0000256" key="7">
    <source>
        <dbReference type="SAM" id="Coils"/>
    </source>
</evidence>
<feature type="compositionally biased region" description="Polar residues" evidence="8">
    <location>
        <begin position="75"/>
        <end position="85"/>
    </location>
</feature>
<organism evidence="10 11">
    <name type="scientific">Conger conger</name>
    <name type="common">Conger eel</name>
    <name type="synonym">Muraena conger</name>
    <dbReference type="NCBI Taxonomy" id="82655"/>
    <lineage>
        <taxon>Eukaryota</taxon>
        <taxon>Metazoa</taxon>
        <taxon>Chordata</taxon>
        <taxon>Craniata</taxon>
        <taxon>Vertebrata</taxon>
        <taxon>Euteleostomi</taxon>
        <taxon>Actinopterygii</taxon>
        <taxon>Neopterygii</taxon>
        <taxon>Teleostei</taxon>
        <taxon>Anguilliformes</taxon>
        <taxon>Congridae</taxon>
        <taxon>Conger</taxon>
    </lineage>
</organism>
<evidence type="ECO:0000256" key="5">
    <source>
        <dbReference type="ARBA" id="ARBA00023054"/>
    </source>
</evidence>
<evidence type="ECO:0000259" key="9">
    <source>
        <dbReference type="Pfam" id="PF05010"/>
    </source>
</evidence>
<proteinExistence type="inferred from homology"/>
<sequence>MSTLAVNDENIGDGCSRKAVGLEVSCDMFATAQPTGRPSILRQSQMENVQTKNMPKAKVCFQTPQRHPVTKKIMSPSNNKTSGVVASPDQSIDFMSLTTQMASLEIKGGPVSEKPCSNDIILSKGAECINLDVVNPFKSSGLDKAQDPFKASNLMVNSPVKTETSAELKITAESEAMDPFKASNLMAKILTVKSLVSVDPQTAGYSTEEEPEMAVKAVEPLDETLPFVPSLEHSLADLSTEVRSTESTVIIDLKQMDESLCDVGLEAEEDAVEVLDPQDQSGPVSDDASKPVATSPVTPKGSYNFDFDNLDSVNPFQTGGSKLQNSPVIKTLPTQAPPAAPEVPKKIDVSKESVLPESKPAALTQSIQTPKGSCTFDFSPFGTDLEMDSTPKSCSKSFLSPMGGNLSLQVSQDCFGSENNALVQKDKAKEALHRVEDVAPVKINLVLPAAEVKTLPAVGSLVSAASPMECPPIPKQPEWQAPELPVKPDPAEKPQNGLAAAEEEFVPGATFMSADFGQIDYLEQFGSTRFKESALRKQSLYLKFDPLVRESPKKPAACTLDTQQIPLPPSFASRLEKQAGGPKPAKESSSEKTDTLFFLEGFPAPAAAPLVSGPSSAFDSLVPPLHKPAGKEAAIIEVLMYSQSDLDDIIAKVQSEAKERDEEWKARFNKLLQKNKEMGEIMADFEATVSEVIADSKKQKVESHAKLQKVVEEKEQVTMDLNAMERSLAEVFKRLEKCKEVIEGYKKNEDILKKCAQDYLTRIKREEQRYQALKVHAEEKISLANDEIAQVRSNLKAETSVLQAQLRREQMKACSLEKSLEQKAKEIEELTKLCDDLIANVQKR</sequence>
<dbReference type="AlphaFoldDB" id="A0A9Q1HZD9"/>
<evidence type="ECO:0000313" key="11">
    <source>
        <dbReference type="Proteomes" id="UP001152803"/>
    </source>
</evidence>
<dbReference type="PANTHER" id="PTHR13924:SF4">
    <property type="entry name" value="TRANSFORMING ACIDIC COILED-COIL-CONTAINING PROTEIN 3"/>
    <property type="match status" value="1"/>
</dbReference>
<accession>A0A9Q1HZD9</accession>
<feature type="region of interest" description="Disordered" evidence="8">
    <location>
        <begin position="66"/>
        <end position="85"/>
    </location>
</feature>
<keyword evidence="11" id="KW-1185">Reference proteome</keyword>
<evidence type="ECO:0000256" key="4">
    <source>
        <dbReference type="ARBA" id="ARBA00022553"/>
    </source>
</evidence>
<dbReference type="PANTHER" id="PTHR13924">
    <property type="entry name" value="TRANSFORMING ACIDIC COILED-COIL CONTAINING PROTEIN 1/2"/>
    <property type="match status" value="1"/>
</dbReference>
<dbReference type="Pfam" id="PF25777">
    <property type="entry name" value="Aurora-A_bind_TACC3"/>
    <property type="match status" value="1"/>
</dbReference>
<evidence type="ECO:0000256" key="6">
    <source>
        <dbReference type="ARBA" id="ARBA00023212"/>
    </source>
</evidence>
<dbReference type="InterPro" id="IPR039915">
    <property type="entry name" value="TACC"/>
</dbReference>
<comment type="subcellular location">
    <subcellularLocation>
        <location evidence="1">Cytoplasm</location>
        <location evidence="1">Cytoskeleton</location>
    </subcellularLocation>
</comment>